<dbReference type="Proteomes" id="UP000805649">
    <property type="component" value="Unassembled WGS sequence"/>
</dbReference>
<protein>
    <submittedName>
        <fullName evidence="1">Uncharacterized protein</fullName>
    </submittedName>
</protein>
<proteinExistence type="predicted"/>
<comment type="caution">
    <text evidence="1">The sequence shown here is derived from an EMBL/GenBank/DDBJ whole genome shotgun (WGS) entry which is preliminary data.</text>
</comment>
<sequence>MQKAIKDTETGISIRAAARKRKVPESTLRGRLHGAGTLRESRSQLQRLSPDQEQHLANWALAQGSLGLAPTNTELKELAQRVLAVAGEFEPLGRNWMDGFLRRNPSLRTVRGKFIGSQLVEAVAT</sequence>
<evidence type="ECO:0000313" key="2">
    <source>
        <dbReference type="Proteomes" id="UP000805649"/>
    </source>
</evidence>
<organism evidence="1 2">
    <name type="scientific">Colletotrichum truncatum</name>
    <name type="common">Anthracnose fungus</name>
    <name type="synonym">Colletotrichum capsici</name>
    <dbReference type="NCBI Taxonomy" id="5467"/>
    <lineage>
        <taxon>Eukaryota</taxon>
        <taxon>Fungi</taxon>
        <taxon>Dikarya</taxon>
        <taxon>Ascomycota</taxon>
        <taxon>Pezizomycotina</taxon>
        <taxon>Sordariomycetes</taxon>
        <taxon>Hypocreomycetidae</taxon>
        <taxon>Glomerellales</taxon>
        <taxon>Glomerellaceae</taxon>
        <taxon>Colletotrichum</taxon>
        <taxon>Colletotrichum truncatum species complex</taxon>
    </lineage>
</organism>
<name>A0ACC3YSB5_COLTU</name>
<gene>
    <name evidence="1" type="ORF">CTRU02_209419</name>
</gene>
<reference evidence="1 2" key="1">
    <citation type="journal article" date="2020" name="Phytopathology">
        <title>Genome Sequence Resources of Colletotrichum truncatum, C. plurivorum, C. musicola, and C. sojae: Four Species Pathogenic to Soybean (Glycine max).</title>
        <authorList>
            <person name="Rogerio F."/>
            <person name="Boufleur T.R."/>
            <person name="Ciampi-Guillardi M."/>
            <person name="Sukno S.A."/>
            <person name="Thon M.R."/>
            <person name="Massola Junior N.S."/>
            <person name="Baroncelli R."/>
        </authorList>
    </citation>
    <scope>NUCLEOTIDE SEQUENCE [LARGE SCALE GENOMIC DNA]</scope>
    <source>
        <strain evidence="1 2">CMES1059</strain>
    </source>
</reference>
<evidence type="ECO:0000313" key="1">
    <source>
        <dbReference type="EMBL" id="KAL0934828.1"/>
    </source>
</evidence>
<accession>A0ACC3YSB5</accession>
<dbReference type="EMBL" id="VUJX02000006">
    <property type="protein sequence ID" value="KAL0934828.1"/>
    <property type="molecule type" value="Genomic_DNA"/>
</dbReference>
<keyword evidence="2" id="KW-1185">Reference proteome</keyword>